<dbReference type="NCBIfam" id="TIGR01256">
    <property type="entry name" value="modA"/>
    <property type="match status" value="1"/>
</dbReference>
<keyword evidence="3 4" id="KW-0732">Signal</keyword>
<reference evidence="6" key="1">
    <citation type="submission" date="2016-12" db="EMBL/GenBank/DDBJ databases">
        <authorList>
            <person name="Varghese N."/>
            <person name="Submissions S."/>
        </authorList>
    </citation>
    <scope>NUCLEOTIDE SEQUENCE [LARGE SCALE GENOMIC DNA]</scope>
    <source>
        <strain evidence="6">DSM 11544</strain>
    </source>
</reference>
<dbReference type="GO" id="GO:0015689">
    <property type="term" value="P:molybdate ion transport"/>
    <property type="evidence" value="ECO:0007669"/>
    <property type="project" value="InterPro"/>
</dbReference>
<accession>A0A1M7TX01</accession>
<evidence type="ECO:0000256" key="3">
    <source>
        <dbReference type="ARBA" id="ARBA00022729"/>
    </source>
</evidence>
<dbReference type="AlphaFoldDB" id="A0A1M7TX01"/>
<protein>
    <submittedName>
        <fullName evidence="5">Molybdate transport system substrate-binding protein</fullName>
    </submittedName>
</protein>
<dbReference type="Pfam" id="PF13531">
    <property type="entry name" value="SBP_bac_11"/>
    <property type="match status" value="1"/>
</dbReference>
<proteinExistence type="inferred from homology"/>
<feature type="chain" id="PRO_5038719788" evidence="4">
    <location>
        <begin position="23"/>
        <end position="269"/>
    </location>
</feature>
<dbReference type="Proteomes" id="UP000184010">
    <property type="component" value="Unassembled WGS sequence"/>
</dbReference>
<evidence type="ECO:0000256" key="4">
    <source>
        <dbReference type="SAM" id="SignalP"/>
    </source>
</evidence>
<keyword evidence="6" id="KW-1185">Reference proteome</keyword>
<dbReference type="SUPFAM" id="SSF53850">
    <property type="entry name" value="Periplasmic binding protein-like II"/>
    <property type="match status" value="1"/>
</dbReference>
<feature type="signal peptide" evidence="4">
    <location>
        <begin position="1"/>
        <end position="22"/>
    </location>
</feature>
<dbReference type="PROSITE" id="PS51257">
    <property type="entry name" value="PROKAR_LIPOPROTEIN"/>
    <property type="match status" value="1"/>
</dbReference>
<dbReference type="Gene3D" id="3.40.190.10">
    <property type="entry name" value="Periplasmic binding protein-like II"/>
    <property type="match status" value="2"/>
</dbReference>
<dbReference type="InterPro" id="IPR050682">
    <property type="entry name" value="ModA/WtpA"/>
</dbReference>
<evidence type="ECO:0000313" key="5">
    <source>
        <dbReference type="EMBL" id="SHN75274.1"/>
    </source>
</evidence>
<sequence length="269" mass="28307">MFNNKKWLATLLALGMALTLLAGCGSGPAASPAPAEKPPEKPAESLSGKSLFVYCGAGMTKPFGEIAEAFKAESGAEVEVVYANAAQIQTQIKTTQEGDLFIAGSVEELNPVKDVVAGSKELVKHVPVLAVKSGNPLKITGLKDLTKKDVEVVLGDAEATPIGKIANKALTDLGVLAEVNVIARTATAPEMITALSVDQCDAIIVWKENVSGSGIEIVNTTDLDAQIKKIPAATLSFSKNTETTAALLKFFDTDQAKSIWEKYGYEVVK</sequence>
<evidence type="ECO:0000313" key="6">
    <source>
        <dbReference type="Proteomes" id="UP000184010"/>
    </source>
</evidence>
<dbReference type="GO" id="GO:0030973">
    <property type="term" value="F:molybdate ion binding"/>
    <property type="evidence" value="ECO:0007669"/>
    <property type="project" value="TreeGrafter"/>
</dbReference>
<evidence type="ECO:0000256" key="2">
    <source>
        <dbReference type="ARBA" id="ARBA00022723"/>
    </source>
</evidence>
<name>A0A1M7TX01_9FIRM</name>
<dbReference type="STRING" id="1121395.SAMN02745215_02648"/>
<organism evidence="5 6">
    <name type="scientific">Desulfitobacterium chlororespirans DSM 11544</name>
    <dbReference type="NCBI Taxonomy" id="1121395"/>
    <lineage>
        <taxon>Bacteria</taxon>
        <taxon>Bacillati</taxon>
        <taxon>Bacillota</taxon>
        <taxon>Clostridia</taxon>
        <taxon>Eubacteriales</taxon>
        <taxon>Desulfitobacteriaceae</taxon>
        <taxon>Desulfitobacterium</taxon>
    </lineage>
</organism>
<gene>
    <name evidence="5" type="ORF">SAMN02745215_02648</name>
</gene>
<keyword evidence="2" id="KW-0479">Metal-binding</keyword>
<dbReference type="RefSeq" id="WP_072773025.1">
    <property type="nucleotide sequence ID" value="NZ_FRDN01000008.1"/>
</dbReference>
<dbReference type="PANTHER" id="PTHR30632">
    <property type="entry name" value="MOLYBDATE-BINDING PERIPLASMIC PROTEIN"/>
    <property type="match status" value="1"/>
</dbReference>
<dbReference type="GO" id="GO:0046872">
    <property type="term" value="F:metal ion binding"/>
    <property type="evidence" value="ECO:0007669"/>
    <property type="project" value="UniProtKB-KW"/>
</dbReference>
<dbReference type="PIRSF" id="PIRSF004846">
    <property type="entry name" value="ModA"/>
    <property type="match status" value="1"/>
</dbReference>
<dbReference type="EMBL" id="FRDN01000008">
    <property type="protein sequence ID" value="SHN75274.1"/>
    <property type="molecule type" value="Genomic_DNA"/>
</dbReference>
<comment type="similarity">
    <text evidence="1">Belongs to the bacterial solute-binding protein ModA family.</text>
</comment>
<dbReference type="PANTHER" id="PTHR30632:SF0">
    <property type="entry name" value="SULFATE-BINDING PROTEIN"/>
    <property type="match status" value="1"/>
</dbReference>
<evidence type="ECO:0000256" key="1">
    <source>
        <dbReference type="ARBA" id="ARBA00009175"/>
    </source>
</evidence>
<dbReference type="InterPro" id="IPR005950">
    <property type="entry name" value="ModA"/>
</dbReference>